<keyword evidence="2" id="KW-1185">Reference proteome</keyword>
<sequence length="401" mass="45573">MPLIQNRDIVVIGLQQWYTTIGSNCKNIALEFARHNRVLYVNAPLDRNTLMTGRQDPHVQYQLNAIHKKVPGIVPISDNLWNYYPSAILESINWLPFTPLFSWFNKRNNRKFADSIMEAVREMNFKDIILFNDNDIFRGFYLKEMLRPSSYVYYSRDYLLGVPYWKKHGLRLEPQHIAKADAAVANSLYLKEMLQQYNPSSYYVGQGCDLRLFNAADKHPVPDDVPTGKGPIIGYVGALKSLRLDISVLVKIASERPGWQLVLVGPEDDDFKASELHHLPNVYFTGHKDLSQLPSYVQSFDVCLNPQVINEVTAGNYPLKIDEYLAMGKPVVATATKTMELFREHVYLAATPDDYVPLIEKALSENADPGLATERIRFAGTHTWENSVAAIYQAILNSSGN</sequence>
<accession>A0A1T5N2Z7</accession>
<organism evidence="1 2">
    <name type="scientific">Chitinophaga ginsengisegetis</name>
    <dbReference type="NCBI Taxonomy" id="393003"/>
    <lineage>
        <taxon>Bacteria</taxon>
        <taxon>Pseudomonadati</taxon>
        <taxon>Bacteroidota</taxon>
        <taxon>Chitinophagia</taxon>
        <taxon>Chitinophagales</taxon>
        <taxon>Chitinophagaceae</taxon>
        <taxon>Chitinophaga</taxon>
    </lineage>
</organism>
<evidence type="ECO:0000313" key="1">
    <source>
        <dbReference type="EMBL" id="SKC94633.1"/>
    </source>
</evidence>
<protein>
    <submittedName>
        <fullName evidence="1">Glycosyltransferase involved in cell wall bisynthesis</fullName>
    </submittedName>
</protein>
<dbReference type="Gene3D" id="3.40.50.11010">
    <property type="match status" value="1"/>
</dbReference>
<reference evidence="1 2" key="1">
    <citation type="submission" date="2017-02" db="EMBL/GenBank/DDBJ databases">
        <authorList>
            <person name="Peterson S.W."/>
        </authorList>
    </citation>
    <scope>NUCLEOTIDE SEQUENCE [LARGE SCALE GENOMIC DNA]</scope>
    <source>
        <strain evidence="1 2">DSM 18108</strain>
    </source>
</reference>
<dbReference type="InterPro" id="IPR050194">
    <property type="entry name" value="Glycosyltransferase_grp1"/>
</dbReference>
<gene>
    <name evidence="1" type="ORF">SAMN05660461_0039</name>
</gene>
<dbReference type="GO" id="GO:0016757">
    <property type="term" value="F:glycosyltransferase activity"/>
    <property type="evidence" value="ECO:0007669"/>
    <property type="project" value="TreeGrafter"/>
</dbReference>
<dbReference type="SUPFAM" id="SSF53756">
    <property type="entry name" value="UDP-Glycosyltransferase/glycogen phosphorylase"/>
    <property type="match status" value="1"/>
</dbReference>
<name>A0A1T5N2Z7_9BACT</name>
<dbReference type="Pfam" id="PF13692">
    <property type="entry name" value="Glyco_trans_1_4"/>
    <property type="match status" value="1"/>
</dbReference>
<keyword evidence="1" id="KW-0808">Transferase</keyword>
<dbReference type="RefSeq" id="WP_079467408.1">
    <property type="nucleotide sequence ID" value="NZ_FUZZ01000001.1"/>
</dbReference>
<proteinExistence type="predicted"/>
<dbReference type="PANTHER" id="PTHR45947:SF3">
    <property type="entry name" value="SULFOQUINOVOSYL TRANSFERASE SQD2"/>
    <property type="match status" value="1"/>
</dbReference>
<dbReference type="AlphaFoldDB" id="A0A1T5N2Z7"/>
<dbReference type="Gene3D" id="3.40.50.2000">
    <property type="entry name" value="Glycogen Phosphorylase B"/>
    <property type="match status" value="1"/>
</dbReference>
<dbReference type="Proteomes" id="UP000190166">
    <property type="component" value="Unassembled WGS sequence"/>
</dbReference>
<dbReference type="PANTHER" id="PTHR45947">
    <property type="entry name" value="SULFOQUINOVOSYL TRANSFERASE SQD2"/>
    <property type="match status" value="1"/>
</dbReference>
<dbReference type="STRING" id="393003.SAMN05660461_0039"/>
<evidence type="ECO:0000313" key="2">
    <source>
        <dbReference type="Proteomes" id="UP000190166"/>
    </source>
</evidence>
<dbReference type="EMBL" id="FUZZ01000001">
    <property type="protein sequence ID" value="SKC94633.1"/>
    <property type="molecule type" value="Genomic_DNA"/>
</dbReference>